<dbReference type="AlphaFoldDB" id="A0A291AGT1"/>
<reference evidence="1 3" key="1">
    <citation type="submission" date="2017-09" db="EMBL/GenBank/DDBJ databases">
        <title>Complete Genome sequence of Lysobacter capsici KNU-15.</title>
        <authorList>
            <person name="Kim M.-C."/>
            <person name="Yi H."/>
            <person name="Lee D.-W."/>
            <person name="Shin J.-H."/>
        </authorList>
    </citation>
    <scope>NUCLEOTIDE SEQUENCE [LARGE SCALE GENOMIC DNA]</scope>
    <source>
        <strain evidence="1 3">KNU-15</strain>
    </source>
</reference>
<evidence type="ECO:0000313" key="3">
    <source>
        <dbReference type="Proteomes" id="UP000218385"/>
    </source>
</evidence>
<proteinExistence type="predicted"/>
<dbReference type="Gene3D" id="3.30.530.20">
    <property type="match status" value="1"/>
</dbReference>
<evidence type="ECO:0000313" key="1">
    <source>
        <dbReference type="EMBL" id="ATE77440.1"/>
    </source>
</evidence>
<dbReference type="RefSeq" id="WP_019579277.1">
    <property type="nucleotide sequence ID" value="NZ_CP023466.1"/>
</dbReference>
<organism evidence="2 4">
    <name type="scientific">Pseudomonas frederiksbergensis</name>
    <dbReference type="NCBI Taxonomy" id="104087"/>
    <lineage>
        <taxon>Bacteria</taxon>
        <taxon>Pseudomonadati</taxon>
        <taxon>Pseudomonadota</taxon>
        <taxon>Gammaproteobacteria</taxon>
        <taxon>Pseudomonadales</taxon>
        <taxon>Pseudomonadaceae</taxon>
        <taxon>Pseudomonas</taxon>
    </lineage>
</organism>
<dbReference type="SUPFAM" id="SSF55961">
    <property type="entry name" value="Bet v1-like"/>
    <property type="match status" value="1"/>
</dbReference>
<accession>A0A291AGT1</accession>
<dbReference type="InterPro" id="IPR023393">
    <property type="entry name" value="START-like_dom_sf"/>
</dbReference>
<sequence>MPVLELTTLIPNRTPELVLEFCLEGLNAPKIFVERVTLLSDVDLSNLRIEAGHQFHFRHWMFNVIPLSWTVVIREVGHHHFIDEMLEGPMAVFRHEHRVEAADGGTLYTDRVTYKAIGGAPVEWLLVNGYLRRIFSARHRNMLRLLG</sequence>
<gene>
    <name evidence="2" type="ORF">C5612_12550</name>
    <name evidence="1" type="ORF">CNN82_13775</name>
</gene>
<dbReference type="EMBL" id="PUIN01000006">
    <property type="protein sequence ID" value="PQP04052.1"/>
    <property type="molecule type" value="Genomic_DNA"/>
</dbReference>
<reference evidence="2 4" key="2">
    <citation type="submission" date="2018-02" db="EMBL/GenBank/DDBJ databases">
        <title>Draft genome sequencing of Pseudomonas frederiksbergensis 11-D3.</title>
        <authorList>
            <person name="Zheng B.-X."/>
        </authorList>
    </citation>
    <scope>NUCLEOTIDE SEQUENCE [LARGE SCALE GENOMIC DNA]</scope>
    <source>
        <strain evidence="2 4">11-D3</strain>
    </source>
</reference>
<protein>
    <submittedName>
        <fullName evidence="2">Polyketide cyclase</fullName>
    </submittedName>
</protein>
<evidence type="ECO:0000313" key="4">
    <source>
        <dbReference type="Proteomes" id="UP000239687"/>
    </source>
</evidence>
<dbReference type="Proteomes" id="UP000218385">
    <property type="component" value="Chromosome"/>
</dbReference>
<dbReference type="Proteomes" id="UP000239687">
    <property type="component" value="Unassembled WGS sequence"/>
</dbReference>
<name>A0A291AGT1_9PSED</name>
<evidence type="ECO:0000313" key="2">
    <source>
        <dbReference type="EMBL" id="PQP04052.1"/>
    </source>
</evidence>
<dbReference type="EMBL" id="CP023466">
    <property type="protein sequence ID" value="ATE77440.1"/>
    <property type="molecule type" value="Genomic_DNA"/>
</dbReference>